<dbReference type="GO" id="GO:0103118">
    <property type="term" value="F:UDP-3-O-[(3R)-3-hydroxyacyl]-glucosamine N-acyltransferase activity"/>
    <property type="evidence" value="ECO:0007669"/>
    <property type="project" value="UniProtKB-EC"/>
</dbReference>
<dbReference type="CDD" id="cd03360">
    <property type="entry name" value="LbH_AT_putative"/>
    <property type="match status" value="1"/>
</dbReference>
<comment type="caution">
    <text evidence="3">The sequence shown here is derived from an EMBL/GenBank/DDBJ whole genome shotgun (WGS) entry which is preliminary data.</text>
</comment>
<keyword evidence="3" id="KW-0808">Transferase</keyword>
<dbReference type="Gene3D" id="3.40.50.20">
    <property type="match status" value="1"/>
</dbReference>
<keyword evidence="3" id="KW-0012">Acyltransferase</keyword>
<evidence type="ECO:0000313" key="3">
    <source>
        <dbReference type="EMBL" id="CAG9173777.1"/>
    </source>
</evidence>
<reference evidence="3 4" key="1">
    <citation type="submission" date="2021-08" db="EMBL/GenBank/DDBJ databases">
        <authorList>
            <person name="Peeters C."/>
        </authorList>
    </citation>
    <scope>NUCLEOTIDE SEQUENCE [LARGE SCALE GENOMIC DNA]</scope>
    <source>
        <strain evidence="3 4">LMG 23994</strain>
    </source>
</reference>
<sequence length="222" mass="22847">MPLVTASSVASIVIAGAGGLGLELFDYLDREALRGGPPVVGFIDDTPGKVPDGVNLPHLGPIRQFVPAPHQGVMVAIGSPAARRDVLFWLSQQGVTVPSYVHATALVSTSSRLGMAALIFPFTVVSRDALVEDGVVANAFCGIGHGASVGPCSVLSPHVVLNGNSAVGAGCFLGTRATLYPGVRIGAECTVDSHTGVSSNVNDRQFVTSGSFQVASRRVRDE</sequence>
<proteinExistence type="inferred from homology"/>
<dbReference type="Pfam" id="PF17836">
    <property type="entry name" value="PglD_N"/>
    <property type="match status" value="1"/>
</dbReference>
<keyword evidence="4" id="KW-1185">Reference proteome</keyword>
<dbReference type="InterPro" id="IPR050179">
    <property type="entry name" value="Trans_hexapeptide_repeat"/>
</dbReference>
<dbReference type="InterPro" id="IPR020019">
    <property type="entry name" value="AcTrfase_PglD-like"/>
</dbReference>
<dbReference type="EMBL" id="CAJZAF010000013">
    <property type="protein sequence ID" value="CAG9173777.1"/>
    <property type="molecule type" value="Genomic_DNA"/>
</dbReference>
<gene>
    <name evidence="3" type="primary">lpxD_2</name>
    <name evidence="3" type="ORF">LMG23994_02707</name>
</gene>
<dbReference type="Gene3D" id="2.160.10.10">
    <property type="entry name" value="Hexapeptide repeat proteins"/>
    <property type="match status" value="1"/>
</dbReference>
<dbReference type="SUPFAM" id="SSF51161">
    <property type="entry name" value="Trimeric LpxA-like enzymes"/>
    <property type="match status" value="1"/>
</dbReference>
<dbReference type="Proteomes" id="UP000701702">
    <property type="component" value="Unassembled WGS sequence"/>
</dbReference>
<evidence type="ECO:0000256" key="1">
    <source>
        <dbReference type="ARBA" id="ARBA00007274"/>
    </source>
</evidence>
<accession>A0ABM8X1P5</accession>
<comment type="similarity">
    <text evidence="1">Belongs to the transferase hexapeptide repeat family.</text>
</comment>
<protein>
    <submittedName>
        <fullName evidence="3">UDP-3-O-(3-hydroxymyristoyl)glucosamine N-acyltransferase</fullName>
        <ecNumber evidence="3">2.3.1.191</ecNumber>
    </submittedName>
</protein>
<dbReference type="PANTHER" id="PTHR43300:SF7">
    <property type="entry name" value="UDP-N-ACETYLBACILLOSAMINE N-ACETYLTRANSFERASE"/>
    <property type="match status" value="1"/>
</dbReference>
<dbReference type="RefSeq" id="WP_224002714.1">
    <property type="nucleotide sequence ID" value="NZ_CAJZAF010000013.1"/>
</dbReference>
<dbReference type="PANTHER" id="PTHR43300">
    <property type="entry name" value="ACETYLTRANSFERASE"/>
    <property type="match status" value="1"/>
</dbReference>
<evidence type="ECO:0000259" key="2">
    <source>
        <dbReference type="Pfam" id="PF17836"/>
    </source>
</evidence>
<name>A0ABM8X1P5_9BURK</name>
<organism evidence="3 4">
    <name type="scientific">Cupriavidus pinatubonensis</name>
    <dbReference type="NCBI Taxonomy" id="248026"/>
    <lineage>
        <taxon>Bacteria</taxon>
        <taxon>Pseudomonadati</taxon>
        <taxon>Pseudomonadota</taxon>
        <taxon>Betaproteobacteria</taxon>
        <taxon>Burkholderiales</taxon>
        <taxon>Burkholderiaceae</taxon>
        <taxon>Cupriavidus</taxon>
    </lineage>
</organism>
<evidence type="ECO:0000313" key="4">
    <source>
        <dbReference type="Proteomes" id="UP000701702"/>
    </source>
</evidence>
<dbReference type="InterPro" id="IPR041561">
    <property type="entry name" value="PglD_N"/>
</dbReference>
<feature type="domain" description="PglD N-terminal" evidence="2">
    <location>
        <begin position="12"/>
        <end position="86"/>
    </location>
</feature>
<dbReference type="InterPro" id="IPR011004">
    <property type="entry name" value="Trimer_LpxA-like_sf"/>
</dbReference>
<dbReference type="EC" id="2.3.1.191" evidence="3"/>